<sequence>MTHCHQPTSSAAYAAILPETARLERVVLNVLAQYPAGLTVDETCAVAEYPRYSLQPRFTALKDRRVIRDTGVRRPNVSGRNAIVWRVCHLDRQEGQA</sequence>
<organism evidence="1 2">
    <name type="scientific">Sphingomonas aquatilis</name>
    <dbReference type="NCBI Taxonomy" id="93063"/>
    <lineage>
        <taxon>Bacteria</taxon>
        <taxon>Pseudomonadati</taxon>
        <taxon>Pseudomonadota</taxon>
        <taxon>Alphaproteobacteria</taxon>
        <taxon>Sphingomonadales</taxon>
        <taxon>Sphingomonadaceae</taxon>
        <taxon>Sphingomonas</taxon>
    </lineage>
</organism>
<comment type="caution">
    <text evidence="1">The sequence shown here is derived from an EMBL/GenBank/DDBJ whole genome shotgun (WGS) entry which is preliminary data.</text>
</comment>
<reference evidence="1 2" key="1">
    <citation type="submission" date="2020-08" db="EMBL/GenBank/DDBJ databases">
        <title>Genomic Encyclopedia of Type Strains, Phase IV (KMG-IV): sequencing the most valuable type-strain genomes for metagenomic binning, comparative biology and taxonomic classification.</title>
        <authorList>
            <person name="Goeker M."/>
        </authorList>
    </citation>
    <scope>NUCLEOTIDE SEQUENCE [LARGE SCALE GENOMIC DNA]</scope>
    <source>
        <strain evidence="1 2">DSM 15581</strain>
    </source>
</reference>
<dbReference type="EMBL" id="JACIDB010000001">
    <property type="protein sequence ID" value="MBB3874848.1"/>
    <property type="molecule type" value="Genomic_DNA"/>
</dbReference>
<gene>
    <name evidence="1" type="ORF">GGR47_001064</name>
</gene>
<evidence type="ECO:0000313" key="1">
    <source>
        <dbReference type="EMBL" id="MBB3874848.1"/>
    </source>
</evidence>
<dbReference type="AlphaFoldDB" id="A0AAW3TPE4"/>
<dbReference type="Proteomes" id="UP000528945">
    <property type="component" value="Unassembled WGS sequence"/>
</dbReference>
<evidence type="ECO:0000313" key="2">
    <source>
        <dbReference type="Proteomes" id="UP000528945"/>
    </source>
</evidence>
<protein>
    <submittedName>
        <fullName evidence="1">Uncharacterized protein</fullName>
    </submittedName>
</protein>
<proteinExistence type="predicted"/>
<keyword evidence="2" id="KW-1185">Reference proteome</keyword>
<name>A0AAW3TPE4_9SPHN</name>
<accession>A0AAW3TPE4</accession>